<name>A0AAE2CMF9_9LAMI</name>
<protein>
    <submittedName>
        <fullName evidence="1">Uncharacterized protein</fullName>
    </submittedName>
</protein>
<evidence type="ECO:0000313" key="2">
    <source>
        <dbReference type="Proteomes" id="UP001293254"/>
    </source>
</evidence>
<gene>
    <name evidence="1" type="ORF">Salat_1528100</name>
</gene>
<keyword evidence="2" id="KW-1185">Reference proteome</keyword>
<dbReference type="SUPFAM" id="SSF56219">
    <property type="entry name" value="DNase I-like"/>
    <property type="match status" value="1"/>
</dbReference>
<organism evidence="1 2">
    <name type="scientific">Sesamum alatum</name>
    <dbReference type="NCBI Taxonomy" id="300844"/>
    <lineage>
        <taxon>Eukaryota</taxon>
        <taxon>Viridiplantae</taxon>
        <taxon>Streptophyta</taxon>
        <taxon>Embryophyta</taxon>
        <taxon>Tracheophyta</taxon>
        <taxon>Spermatophyta</taxon>
        <taxon>Magnoliopsida</taxon>
        <taxon>eudicotyledons</taxon>
        <taxon>Gunneridae</taxon>
        <taxon>Pentapetalae</taxon>
        <taxon>asterids</taxon>
        <taxon>lamiids</taxon>
        <taxon>Lamiales</taxon>
        <taxon>Pedaliaceae</taxon>
        <taxon>Sesamum</taxon>
    </lineage>
</organism>
<sequence length="118" mass="13737">MPTLSCRIWGSTALNSRGATIENPLSRSAARLDRVFGSVSWSSLFPTAQVEHLPRKYSDHCPILIRIKQERQTLHPCGRRPFRFEAIWVKSAECERLIREAWRAGTGESSWIWFRMEY</sequence>
<comment type="caution">
    <text evidence="1">The sequence shown here is derived from an EMBL/GenBank/DDBJ whole genome shotgun (WGS) entry which is preliminary data.</text>
</comment>
<dbReference type="Gene3D" id="3.60.10.10">
    <property type="entry name" value="Endonuclease/exonuclease/phosphatase"/>
    <property type="match status" value="1"/>
</dbReference>
<evidence type="ECO:0000313" key="1">
    <source>
        <dbReference type="EMBL" id="KAK4427592.1"/>
    </source>
</evidence>
<reference evidence="1" key="2">
    <citation type="journal article" date="2024" name="Plant">
        <title>Genomic evolution and insights into agronomic trait innovations of Sesamum species.</title>
        <authorList>
            <person name="Miao H."/>
            <person name="Wang L."/>
            <person name="Qu L."/>
            <person name="Liu H."/>
            <person name="Sun Y."/>
            <person name="Le M."/>
            <person name="Wang Q."/>
            <person name="Wei S."/>
            <person name="Zheng Y."/>
            <person name="Lin W."/>
            <person name="Duan Y."/>
            <person name="Cao H."/>
            <person name="Xiong S."/>
            <person name="Wang X."/>
            <person name="Wei L."/>
            <person name="Li C."/>
            <person name="Ma Q."/>
            <person name="Ju M."/>
            <person name="Zhao R."/>
            <person name="Li G."/>
            <person name="Mu C."/>
            <person name="Tian Q."/>
            <person name="Mei H."/>
            <person name="Zhang T."/>
            <person name="Gao T."/>
            <person name="Zhang H."/>
        </authorList>
    </citation>
    <scope>NUCLEOTIDE SEQUENCE</scope>
    <source>
        <strain evidence="1">3651</strain>
    </source>
</reference>
<dbReference type="Proteomes" id="UP001293254">
    <property type="component" value="Unassembled WGS sequence"/>
</dbReference>
<dbReference type="InterPro" id="IPR036691">
    <property type="entry name" value="Endo/exonu/phosph_ase_sf"/>
</dbReference>
<reference evidence="1" key="1">
    <citation type="submission" date="2020-06" db="EMBL/GenBank/DDBJ databases">
        <authorList>
            <person name="Li T."/>
            <person name="Hu X."/>
            <person name="Zhang T."/>
            <person name="Song X."/>
            <person name="Zhang H."/>
            <person name="Dai N."/>
            <person name="Sheng W."/>
            <person name="Hou X."/>
            <person name="Wei L."/>
        </authorList>
    </citation>
    <scope>NUCLEOTIDE SEQUENCE</scope>
    <source>
        <strain evidence="1">3651</strain>
        <tissue evidence="1">Leaf</tissue>
    </source>
</reference>
<dbReference type="EMBL" id="JACGWO010000005">
    <property type="protein sequence ID" value="KAK4427592.1"/>
    <property type="molecule type" value="Genomic_DNA"/>
</dbReference>
<dbReference type="PANTHER" id="PTHR33710:SF62">
    <property type="entry name" value="DUF4283 DOMAIN PROTEIN"/>
    <property type="match status" value="1"/>
</dbReference>
<accession>A0AAE2CMF9</accession>
<dbReference type="AlphaFoldDB" id="A0AAE2CMF9"/>
<proteinExistence type="predicted"/>
<dbReference type="PANTHER" id="PTHR33710">
    <property type="entry name" value="BNAC02G09200D PROTEIN"/>
    <property type="match status" value="1"/>
</dbReference>